<dbReference type="NCBIfam" id="NF041216">
    <property type="entry name" value="CU044_2847_fam"/>
    <property type="match status" value="1"/>
</dbReference>
<evidence type="ECO:0000313" key="2">
    <source>
        <dbReference type="EMBL" id="MFC5828368.1"/>
    </source>
</evidence>
<reference evidence="3" key="1">
    <citation type="journal article" date="2019" name="Int. J. Syst. Evol. Microbiol.">
        <title>The Global Catalogue of Microorganisms (GCM) 10K type strain sequencing project: providing services to taxonomists for standard genome sequencing and annotation.</title>
        <authorList>
            <consortium name="The Broad Institute Genomics Platform"/>
            <consortium name="The Broad Institute Genome Sequencing Center for Infectious Disease"/>
            <person name="Wu L."/>
            <person name="Ma J."/>
        </authorList>
    </citation>
    <scope>NUCLEOTIDE SEQUENCE [LARGE SCALE GENOMIC DNA]</scope>
    <source>
        <strain evidence="3">CCUG 53903</strain>
    </source>
</reference>
<keyword evidence="3" id="KW-1185">Reference proteome</keyword>
<dbReference type="RefSeq" id="WP_379517872.1">
    <property type="nucleotide sequence ID" value="NZ_JBHSPA010000036.1"/>
</dbReference>
<gene>
    <name evidence="2" type="ORF">ACFPZ3_31245</name>
</gene>
<dbReference type="Pfam" id="PF19493">
    <property type="entry name" value="Trypco1"/>
    <property type="match status" value="1"/>
</dbReference>
<protein>
    <submittedName>
        <fullName evidence="2">CU044_2847 family protein</fullName>
    </submittedName>
</protein>
<evidence type="ECO:0000259" key="1">
    <source>
        <dbReference type="Pfam" id="PF19493"/>
    </source>
</evidence>
<comment type="caution">
    <text evidence="2">The sequence shown here is derived from an EMBL/GenBank/DDBJ whole genome shotgun (WGS) entry which is preliminary data.</text>
</comment>
<organism evidence="2 3">
    <name type="scientific">Nonomuraea insulae</name>
    <dbReference type="NCBI Taxonomy" id="1616787"/>
    <lineage>
        <taxon>Bacteria</taxon>
        <taxon>Bacillati</taxon>
        <taxon>Actinomycetota</taxon>
        <taxon>Actinomycetes</taxon>
        <taxon>Streptosporangiales</taxon>
        <taxon>Streptosporangiaceae</taxon>
        <taxon>Nonomuraea</taxon>
    </lineage>
</organism>
<dbReference type="Proteomes" id="UP001596058">
    <property type="component" value="Unassembled WGS sequence"/>
</dbReference>
<dbReference type="InterPro" id="IPR045794">
    <property type="entry name" value="Trypco1"/>
</dbReference>
<dbReference type="EMBL" id="JBHSPA010000036">
    <property type="protein sequence ID" value="MFC5828368.1"/>
    <property type="molecule type" value="Genomic_DNA"/>
</dbReference>
<evidence type="ECO:0000313" key="3">
    <source>
        <dbReference type="Proteomes" id="UP001596058"/>
    </source>
</evidence>
<feature type="domain" description="Trypsin-co-occurring" evidence="1">
    <location>
        <begin position="12"/>
        <end position="94"/>
    </location>
</feature>
<sequence>MATYRELSDVPGGLRIEVEAAAESAGASTSLAAVFDAVGAIAAQAAQRIGQIPAEQRPGELTVEFGIRALGGGDLAIGLDPEVANFRVTIGWRQDTATPAVPAPPEFGL</sequence>
<proteinExistence type="predicted"/>
<name>A0ABW1CTX4_9ACTN</name>
<accession>A0ABW1CTX4</accession>